<reference evidence="1 2" key="1">
    <citation type="submission" date="2021-10" db="EMBL/GenBank/DDBJ databases">
        <title>Streptomyces gossypii sp. nov., isolated from soil collected from cotton field.</title>
        <authorList>
            <person name="Ge X."/>
            <person name="Chen X."/>
            <person name="Liu W."/>
        </authorList>
    </citation>
    <scope>NUCLEOTIDE SEQUENCE [LARGE SCALE GENOMIC DNA]</scope>
    <source>
        <strain evidence="1 2">N2-109</strain>
    </source>
</reference>
<dbReference type="EMBL" id="JAJAGO010000011">
    <property type="protein sequence ID" value="MCT2592868.1"/>
    <property type="molecule type" value="Genomic_DNA"/>
</dbReference>
<protein>
    <submittedName>
        <fullName evidence="1">DUF3817 domain-containing protein</fullName>
    </submittedName>
</protein>
<proteinExistence type="predicted"/>
<gene>
    <name evidence="1" type="ORF">LHJ74_23630</name>
</gene>
<accession>A0ABT2JY94</accession>
<dbReference type="RefSeq" id="WP_260220193.1">
    <property type="nucleotide sequence ID" value="NZ_JAJAGO010000011.1"/>
</dbReference>
<evidence type="ECO:0000313" key="2">
    <source>
        <dbReference type="Proteomes" id="UP001156389"/>
    </source>
</evidence>
<name>A0ABT2JY94_9ACTN</name>
<organism evidence="1 2">
    <name type="scientific">Streptomyces gossypii</name>
    <dbReference type="NCBI Taxonomy" id="2883101"/>
    <lineage>
        <taxon>Bacteria</taxon>
        <taxon>Bacillati</taxon>
        <taxon>Actinomycetota</taxon>
        <taxon>Actinomycetes</taxon>
        <taxon>Kitasatosporales</taxon>
        <taxon>Streptomycetaceae</taxon>
        <taxon>Streptomyces</taxon>
    </lineage>
</organism>
<dbReference type="Proteomes" id="UP001156389">
    <property type="component" value="Unassembled WGS sequence"/>
</dbReference>
<comment type="caution">
    <text evidence="1">The sequence shown here is derived from an EMBL/GenBank/DDBJ whole genome shotgun (WGS) entry which is preliminary data.</text>
</comment>
<sequence length="95" mass="9966">MHPRPSQLALLRIAAHVEVISLLMLLGNLLTVHAEGVSSLTGPVHGCAYLFVVIIAVREAGAVRHPAVLRSLVPGVGGLLSVRLLGRQNPVSLPV</sequence>
<keyword evidence="2" id="KW-1185">Reference proteome</keyword>
<evidence type="ECO:0000313" key="1">
    <source>
        <dbReference type="EMBL" id="MCT2592868.1"/>
    </source>
</evidence>